<gene>
    <name evidence="2" type="ORF">S01H1_54426</name>
</gene>
<reference evidence="2" key="1">
    <citation type="journal article" date="2014" name="Front. Microbiol.">
        <title>High frequency of phylogenetically diverse reductive dehalogenase-homologous genes in deep subseafloor sedimentary metagenomes.</title>
        <authorList>
            <person name="Kawai M."/>
            <person name="Futagami T."/>
            <person name="Toyoda A."/>
            <person name="Takaki Y."/>
            <person name="Nishi S."/>
            <person name="Hori S."/>
            <person name="Arai W."/>
            <person name="Tsubouchi T."/>
            <person name="Morono Y."/>
            <person name="Uchiyama I."/>
            <person name="Ito T."/>
            <person name="Fujiyama A."/>
            <person name="Inagaki F."/>
            <person name="Takami H."/>
        </authorList>
    </citation>
    <scope>NUCLEOTIDE SEQUENCE</scope>
    <source>
        <strain evidence="2">Expedition CK06-06</strain>
    </source>
</reference>
<dbReference type="Pfam" id="PF04127">
    <property type="entry name" value="DFP"/>
    <property type="match status" value="1"/>
</dbReference>
<dbReference type="SUPFAM" id="SSF102645">
    <property type="entry name" value="CoaB-like"/>
    <property type="match status" value="1"/>
</dbReference>
<evidence type="ECO:0000313" key="2">
    <source>
        <dbReference type="EMBL" id="GAG17150.1"/>
    </source>
</evidence>
<dbReference type="SUPFAM" id="SSF52507">
    <property type="entry name" value="Homo-oligomeric flavin-containing Cys decarboxylases, HFCD"/>
    <property type="match status" value="1"/>
</dbReference>
<dbReference type="NCBIfam" id="TIGR00521">
    <property type="entry name" value="coaBC_dfp"/>
    <property type="match status" value="1"/>
</dbReference>
<feature type="non-terminal residue" evidence="2">
    <location>
        <position position="239"/>
    </location>
</feature>
<dbReference type="GO" id="GO:0015941">
    <property type="term" value="P:pantothenate catabolic process"/>
    <property type="evidence" value="ECO:0007669"/>
    <property type="project" value="InterPro"/>
</dbReference>
<evidence type="ECO:0000259" key="1">
    <source>
        <dbReference type="Pfam" id="PF04127"/>
    </source>
</evidence>
<dbReference type="InterPro" id="IPR007085">
    <property type="entry name" value="DNA/pantothenate-metab_flavo_C"/>
</dbReference>
<dbReference type="Gene3D" id="3.40.50.10300">
    <property type="entry name" value="CoaB-like"/>
    <property type="match status" value="1"/>
</dbReference>
<accession>X0VFS5</accession>
<dbReference type="Gene3D" id="3.40.50.1950">
    <property type="entry name" value="Flavin prenyltransferase-like"/>
    <property type="match status" value="1"/>
</dbReference>
<dbReference type="GO" id="GO:0015937">
    <property type="term" value="P:coenzyme A biosynthetic process"/>
    <property type="evidence" value="ECO:0007669"/>
    <property type="project" value="InterPro"/>
</dbReference>
<name>X0VFS5_9ZZZZ</name>
<protein>
    <recommendedName>
        <fullName evidence="1">DNA/pantothenate metabolism flavoprotein C-terminal domain-containing protein</fullName>
    </recommendedName>
</protein>
<organism evidence="2">
    <name type="scientific">marine sediment metagenome</name>
    <dbReference type="NCBI Taxonomy" id="412755"/>
    <lineage>
        <taxon>unclassified sequences</taxon>
        <taxon>metagenomes</taxon>
        <taxon>ecological metagenomes</taxon>
    </lineage>
</organism>
<dbReference type="GO" id="GO:0004632">
    <property type="term" value="F:phosphopantothenate--cysteine ligase activity"/>
    <property type="evidence" value="ECO:0007669"/>
    <property type="project" value="InterPro"/>
</dbReference>
<dbReference type="EMBL" id="BARS01035313">
    <property type="protein sequence ID" value="GAG17150.1"/>
    <property type="molecule type" value="Genomic_DNA"/>
</dbReference>
<dbReference type="InterPro" id="IPR005252">
    <property type="entry name" value="CoaBC"/>
</dbReference>
<dbReference type="InterPro" id="IPR035929">
    <property type="entry name" value="CoaB-like_sf"/>
</dbReference>
<dbReference type="GO" id="GO:0010181">
    <property type="term" value="F:FMN binding"/>
    <property type="evidence" value="ECO:0007669"/>
    <property type="project" value="InterPro"/>
</dbReference>
<proteinExistence type="predicted"/>
<dbReference type="GO" id="GO:0004633">
    <property type="term" value="F:phosphopantothenoylcysteine decarboxylase activity"/>
    <property type="evidence" value="ECO:0007669"/>
    <property type="project" value="InterPro"/>
</dbReference>
<sequence length="239" mass="25268">MYENSATQENIKILHERGVIFAGPTEGRMASGLVGKGRMLEPPALIGVLRQVLGYAGPLNGRKIIVTAGGTHEPVDPVRVLANRSSGKQGFSLAQAAIDRGGSVVLIAGPVALPTPVGARRIDVTTAAEMFEATQESVENADVLLMAAAVADFRPGEIAKEKIKRKKDVPEIVLERTDDILAVVSKLKAKSGWPRVIVGFAAESQKLIKNAQSKLEKKGLDLIVANDITAVDAGFAVDT</sequence>
<feature type="domain" description="DNA/pantothenate metabolism flavoprotein C-terminal" evidence="1">
    <location>
        <begin position="59"/>
        <end position="239"/>
    </location>
</feature>
<dbReference type="AlphaFoldDB" id="X0VFS5"/>
<comment type="caution">
    <text evidence="2">The sequence shown here is derived from an EMBL/GenBank/DDBJ whole genome shotgun (WGS) entry which is preliminary data.</text>
</comment>
<dbReference type="InterPro" id="IPR036551">
    <property type="entry name" value="Flavin_trans-like"/>
</dbReference>